<accession>A0A6J4M3M0</accession>
<feature type="compositionally biased region" description="Gly residues" evidence="1">
    <location>
        <begin position="161"/>
        <end position="170"/>
    </location>
</feature>
<feature type="region of interest" description="Disordered" evidence="1">
    <location>
        <begin position="77"/>
        <end position="131"/>
    </location>
</feature>
<feature type="region of interest" description="Disordered" evidence="1">
    <location>
        <begin position="1"/>
        <end position="47"/>
    </location>
</feature>
<evidence type="ECO:0000313" key="2">
    <source>
        <dbReference type="EMBL" id="CAA9348957.1"/>
    </source>
</evidence>
<feature type="compositionally biased region" description="Basic residues" evidence="1">
    <location>
        <begin position="148"/>
        <end position="159"/>
    </location>
</feature>
<dbReference type="AlphaFoldDB" id="A0A6J4M3M0"/>
<dbReference type="EMBL" id="CADCTW010000163">
    <property type="protein sequence ID" value="CAA9348957.1"/>
    <property type="molecule type" value="Genomic_DNA"/>
</dbReference>
<feature type="compositionally biased region" description="Basic residues" evidence="1">
    <location>
        <begin position="110"/>
        <end position="122"/>
    </location>
</feature>
<gene>
    <name evidence="2" type="ORF">AVDCRST_MAG68-3469</name>
</gene>
<feature type="region of interest" description="Disordered" evidence="1">
    <location>
        <begin position="148"/>
        <end position="182"/>
    </location>
</feature>
<organism evidence="2">
    <name type="scientific">uncultured Gemmatimonadota bacterium</name>
    <dbReference type="NCBI Taxonomy" id="203437"/>
    <lineage>
        <taxon>Bacteria</taxon>
        <taxon>Pseudomonadati</taxon>
        <taxon>Gemmatimonadota</taxon>
        <taxon>environmental samples</taxon>
    </lineage>
</organism>
<feature type="compositionally biased region" description="Basic residues" evidence="1">
    <location>
        <begin position="171"/>
        <end position="182"/>
    </location>
</feature>
<feature type="non-terminal residue" evidence="2">
    <location>
        <position position="1"/>
    </location>
</feature>
<feature type="compositionally biased region" description="Low complexity" evidence="1">
    <location>
        <begin position="1"/>
        <end position="14"/>
    </location>
</feature>
<sequence length="182" mass="18539">DPSVSAAPAAATDPPGRPARRAGARHGAPPAGRAGGHRARGHGAAALPHLAAGRLPALPGAPWLGAVRDRRAGARHRLLRAGGGEPVDGAQVAAQAEPGVRPGRCAAPHRPPRGGAHQRPRARPPQPAGGLDRALRVLALLLRRRRLRGRAPARLRRAGGQRAGSGGRRAGAGKRPRGPPPV</sequence>
<reference evidence="2" key="1">
    <citation type="submission" date="2020-02" db="EMBL/GenBank/DDBJ databases">
        <authorList>
            <person name="Meier V. D."/>
        </authorList>
    </citation>
    <scope>NUCLEOTIDE SEQUENCE</scope>
    <source>
        <strain evidence="2">AVDCRST_MAG68</strain>
    </source>
</reference>
<name>A0A6J4M3M0_9BACT</name>
<protein>
    <submittedName>
        <fullName evidence="2">Uncharacterized protein</fullName>
    </submittedName>
</protein>
<feature type="non-terminal residue" evidence="2">
    <location>
        <position position="182"/>
    </location>
</feature>
<evidence type="ECO:0000256" key="1">
    <source>
        <dbReference type="SAM" id="MobiDB-lite"/>
    </source>
</evidence>
<proteinExistence type="predicted"/>